<feature type="non-terminal residue" evidence="3">
    <location>
        <position position="57"/>
    </location>
</feature>
<accession>A0ABC8LFB5</accession>
<dbReference type="GO" id="GO:0016746">
    <property type="term" value="F:acyltransferase activity"/>
    <property type="evidence" value="ECO:0007669"/>
    <property type="project" value="UniProtKB-KW"/>
</dbReference>
<keyword evidence="2" id="KW-0012">Acyltransferase</keyword>
<comment type="caution">
    <text evidence="3">The sequence shown here is derived from an EMBL/GenBank/DDBJ whole genome shotgun (WGS) entry which is preliminary data.</text>
</comment>
<dbReference type="PANTHER" id="PTHR30602:SF12">
    <property type="entry name" value="AMINO-ACID ACETYLTRANSFERASE NAGS1, CHLOROPLASTIC-RELATED"/>
    <property type="match status" value="1"/>
</dbReference>
<keyword evidence="1" id="KW-0808">Transferase</keyword>
<evidence type="ECO:0000256" key="1">
    <source>
        <dbReference type="ARBA" id="ARBA00022679"/>
    </source>
</evidence>
<evidence type="ECO:0000313" key="4">
    <source>
        <dbReference type="Proteomes" id="UP001642260"/>
    </source>
</evidence>
<organism evidence="3 4">
    <name type="scientific">Eruca vesicaria subsp. sativa</name>
    <name type="common">Garden rocket</name>
    <name type="synonym">Eruca sativa</name>
    <dbReference type="NCBI Taxonomy" id="29727"/>
    <lineage>
        <taxon>Eukaryota</taxon>
        <taxon>Viridiplantae</taxon>
        <taxon>Streptophyta</taxon>
        <taxon>Embryophyta</taxon>
        <taxon>Tracheophyta</taxon>
        <taxon>Spermatophyta</taxon>
        <taxon>Magnoliopsida</taxon>
        <taxon>eudicotyledons</taxon>
        <taxon>Gunneridae</taxon>
        <taxon>Pentapetalae</taxon>
        <taxon>rosids</taxon>
        <taxon>malvids</taxon>
        <taxon>Brassicales</taxon>
        <taxon>Brassicaceae</taxon>
        <taxon>Brassiceae</taxon>
        <taxon>Eruca</taxon>
    </lineage>
</organism>
<protein>
    <submittedName>
        <fullName evidence="3">Uncharacterized protein</fullName>
    </submittedName>
</protein>
<proteinExistence type="predicted"/>
<reference evidence="3 4" key="1">
    <citation type="submission" date="2022-03" db="EMBL/GenBank/DDBJ databases">
        <authorList>
            <person name="Macdonald S."/>
            <person name="Ahmed S."/>
            <person name="Newling K."/>
        </authorList>
    </citation>
    <scope>NUCLEOTIDE SEQUENCE [LARGE SCALE GENOMIC DNA]</scope>
</reference>
<evidence type="ECO:0000256" key="2">
    <source>
        <dbReference type="ARBA" id="ARBA00023315"/>
    </source>
</evidence>
<evidence type="ECO:0000313" key="3">
    <source>
        <dbReference type="EMBL" id="CAH8382221.1"/>
    </source>
</evidence>
<keyword evidence="4" id="KW-1185">Reference proteome</keyword>
<dbReference type="PANTHER" id="PTHR30602">
    <property type="entry name" value="AMINO-ACID ACETYLTRANSFERASE"/>
    <property type="match status" value="1"/>
</dbReference>
<dbReference type="InterPro" id="IPR010167">
    <property type="entry name" value="NH2A_AcTrfase"/>
</dbReference>
<dbReference type="AlphaFoldDB" id="A0ABC8LFB5"/>
<gene>
    <name evidence="3" type="ORF">ERUC_LOCUS34704</name>
</gene>
<sequence length="57" mass="6378">MDDPILDESRHLISFLTFQEADMLVRKEAQQSNIAATYVKAVGDGSIAYNDHPNNIN</sequence>
<name>A0ABC8LFB5_ERUVS</name>
<dbReference type="EMBL" id="CAKOAT010545154">
    <property type="protein sequence ID" value="CAH8382221.1"/>
    <property type="molecule type" value="Genomic_DNA"/>
</dbReference>
<dbReference type="Proteomes" id="UP001642260">
    <property type="component" value="Unassembled WGS sequence"/>
</dbReference>